<gene>
    <name evidence="2" type="ORF">F0185_10545</name>
</gene>
<feature type="domain" description="GGDEF" evidence="1">
    <location>
        <begin position="155"/>
        <end position="300"/>
    </location>
</feature>
<dbReference type="CDD" id="cd01949">
    <property type="entry name" value="GGDEF"/>
    <property type="match status" value="1"/>
</dbReference>
<evidence type="ECO:0000259" key="1">
    <source>
        <dbReference type="PROSITE" id="PS50887"/>
    </source>
</evidence>
<dbReference type="InterPro" id="IPR000160">
    <property type="entry name" value="GGDEF_dom"/>
</dbReference>
<name>A0ABX0LMW8_9BURK</name>
<protein>
    <submittedName>
        <fullName evidence="2">GGDEF domain-containing protein</fullName>
    </submittedName>
</protein>
<dbReference type="InterPro" id="IPR043128">
    <property type="entry name" value="Rev_trsase/Diguanyl_cyclase"/>
</dbReference>
<dbReference type="RefSeq" id="WP_167224183.1">
    <property type="nucleotide sequence ID" value="NZ_VUYU01000006.1"/>
</dbReference>
<dbReference type="PANTHER" id="PTHR46663">
    <property type="entry name" value="DIGUANYLATE CYCLASE DGCT-RELATED"/>
    <property type="match status" value="1"/>
</dbReference>
<keyword evidence="3" id="KW-1185">Reference proteome</keyword>
<dbReference type="PANTHER" id="PTHR46663:SF2">
    <property type="entry name" value="GGDEF DOMAIN-CONTAINING PROTEIN"/>
    <property type="match status" value="1"/>
</dbReference>
<evidence type="ECO:0000313" key="3">
    <source>
        <dbReference type="Proteomes" id="UP000785613"/>
    </source>
</evidence>
<organism evidence="2 3">
    <name type="scientific">Massilia rubra</name>
    <dbReference type="NCBI Taxonomy" id="2607910"/>
    <lineage>
        <taxon>Bacteria</taxon>
        <taxon>Pseudomonadati</taxon>
        <taxon>Pseudomonadota</taxon>
        <taxon>Betaproteobacteria</taxon>
        <taxon>Burkholderiales</taxon>
        <taxon>Oxalobacteraceae</taxon>
        <taxon>Telluria group</taxon>
        <taxon>Massilia</taxon>
    </lineage>
</organism>
<comment type="caution">
    <text evidence="2">The sequence shown here is derived from an EMBL/GenBank/DDBJ whole genome shotgun (WGS) entry which is preliminary data.</text>
</comment>
<sequence length="748" mass="83960">MEFTEASYFLEEIKNHEDLRNSIVYLATENGWIDILSMLPVTESDILKILDSKSKIAGKKTNSSSGTLAWYLLENKLLGVCVKIGSKTWSKTLTQLEVDLKKCYQLGSNAFFANHDPLTGLLNRNGLRLNLQQHLKSNGDNDENSLTEQSFTSGQSVIIFSFDIDHFKQVNDTYGHATGDEVLKIFAQRLKVCVDDLRKLYDGVFILSRLGGEEFEILFIGKLQRIQIVSILKSLFKSIRCTIDKIEPFPKGITSSIGIAQEPVSESQIRTLIADVRGRSDSALARAKADGRNCSRFFEDIHLKHGRVIEFHENSNIAIVDIGKSVGVVAGDIYKVLYPPFTGDQECMINDGRSTKKMGEYIEIESAELQIVHVQEQISTCIIINSHTTAKIPVGALIKRLAIGSRPLLTEFWRAVPNLGDRDQLIGRFNQLLADNRVFAVLNVGISSNNSNFETQGRLLSGFSALLAGTLPASTEIFLASGNSFFILIPRPINLDINYDDETLDEETYDGDNVQGVYPHDYLDPYLEMLTKNPEVKVGVYILPSIISGLRSESILHFARAGLLTSMAEKIEGKTIHYFTPNKIIYHWRMRNATDDAITDYRAFRSYGIDDENLHNQFGLTMLTSGDSDLFQLADQAFTQACTINPDSEIFHMNLGLGKTQLELYSDAFDILRPLETRLLNEKTSPAYGLAYAKCAIELIKSKKISDTDLNDIILKFHDISQAKGSVYVYEKWATELNIEFNRIQKIT</sequence>
<dbReference type="InterPro" id="IPR029787">
    <property type="entry name" value="Nucleotide_cyclase"/>
</dbReference>
<proteinExistence type="predicted"/>
<dbReference type="NCBIfam" id="TIGR00254">
    <property type="entry name" value="GGDEF"/>
    <property type="match status" value="1"/>
</dbReference>
<dbReference type="SUPFAM" id="SSF48452">
    <property type="entry name" value="TPR-like"/>
    <property type="match status" value="1"/>
</dbReference>
<dbReference type="InterPro" id="IPR052163">
    <property type="entry name" value="DGC-Regulatory_Protein"/>
</dbReference>
<dbReference type="Gene3D" id="3.30.70.270">
    <property type="match status" value="1"/>
</dbReference>
<accession>A0ABX0LMW8</accession>
<reference evidence="2 3" key="1">
    <citation type="submission" date="2019-09" db="EMBL/GenBank/DDBJ databases">
        <title>Taxonomy of Antarctic Massilia spp.: description of Massilia rubra sp. nov., Massilia aquatica sp. nov., Massilia mucilaginosa sp. nov., Massilia frigida sp. nov. isolated from streams, lakes and regoliths.</title>
        <authorList>
            <person name="Holochova P."/>
            <person name="Sedlacek I."/>
            <person name="Kralova S."/>
            <person name="Maslanova I."/>
            <person name="Busse H.-J."/>
            <person name="Stankova E."/>
            <person name="Vrbovska V."/>
            <person name="Kovarovic V."/>
            <person name="Bartak M."/>
            <person name="Svec P."/>
            <person name="Pantucek R."/>
        </authorList>
    </citation>
    <scope>NUCLEOTIDE SEQUENCE [LARGE SCALE GENOMIC DNA]</scope>
    <source>
        <strain evidence="2 3">CCM 8692</strain>
    </source>
</reference>
<dbReference type="PROSITE" id="PS50887">
    <property type="entry name" value="GGDEF"/>
    <property type="match status" value="1"/>
</dbReference>
<dbReference type="SUPFAM" id="SSF55073">
    <property type="entry name" value="Nucleotide cyclase"/>
    <property type="match status" value="1"/>
</dbReference>
<dbReference type="EMBL" id="VUYU01000006">
    <property type="protein sequence ID" value="NHZ34023.1"/>
    <property type="molecule type" value="Genomic_DNA"/>
</dbReference>
<dbReference type="InterPro" id="IPR011990">
    <property type="entry name" value="TPR-like_helical_dom_sf"/>
</dbReference>
<evidence type="ECO:0000313" key="2">
    <source>
        <dbReference type="EMBL" id="NHZ34023.1"/>
    </source>
</evidence>
<dbReference type="Proteomes" id="UP000785613">
    <property type="component" value="Unassembled WGS sequence"/>
</dbReference>
<dbReference type="Pfam" id="PF00990">
    <property type="entry name" value="GGDEF"/>
    <property type="match status" value="1"/>
</dbReference>
<dbReference type="SMART" id="SM00267">
    <property type="entry name" value="GGDEF"/>
    <property type="match status" value="1"/>
</dbReference>